<proteinExistence type="predicted"/>
<evidence type="ECO:0000256" key="1">
    <source>
        <dbReference type="ARBA" id="ARBA00022723"/>
    </source>
</evidence>
<keyword evidence="1" id="KW-0479">Metal-binding</keyword>
<dbReference type="Proteomes" id="UP000799640">
    <property type="component" value="Unassembled WGS sequence"/>
</dbReference>
<feature type="region of interest" description="Disordered" evidence="6">
    <location>
        <begin position="163"/>
        <end position="226"/>
    </location>
</feature>
<evidence type="ECO:0000259" key="7">
    <source>
        <dbReference type="PROSITE" id="PS51999"/>
    </source>
</evidence>
<dbReference type="Pfam" id="PF06839">
    <property type="entry name" value="Zn_ribbon_GRF"/>
    <property type="match status" value="1"/>
</dbReference>
<feature type="compositionally biased region" description="Low complexity" evidence="6">
    <location>
        <begin position="202"/>
        <end position="215"/>
    </location>
</feature>
<keyword evidence="9" id="KW-1185">Reference proteome</keyword>
<evidence type="ECO:0000256" key="6">
    <source>
        <dbReference type="SAM" id="MobiDB-lite"/>
    </source>
</evidence>
<dbReference type="PROSITE" id="PS51999">
    <property type="entry name" value="ZF_GRF"/>
    <property type="match status" value="1"/>
</dbReference>
<feature type="coiled-coil region" evidence="5">
    <location>
        <begin position="280"/>
        <end position="307"/>
    </location>
</feature>
<feature type="compositionally biased region" description="Polar residues" evidence="6">
    <location>
        <begin position="110"/>
        <end position="138"/>
    </location>
</feature>
<dbReference type="InterPro" id="IPR010666">
    <property type="entry name" value="Znf_GRF"/>
</dbReference>
<evidence type="ECO:0000313" key="8">
    <source>
        <dbReference type="EMBL" id="KAF2400533.1"/>
    </source>
</evidence>
<keyword evidence="5" id="KW-0175">Coiled coil</keyword>
<keyword evidence="3" id="KW-0862">Zinc</keyword>
<evidence type="ECO:0000313" key="9">
    <source>
        <dbReference type="Proteomes" id="UP000799640"/>
    </source>
</evidence>
<feature type="domain" description="GRF-type" evidence="7">
    <location>
        <begin position="27"/>
        <end position="72"/>
    </location>
</feature>
<protein>
    <recommendedName>
        <fullName evidence="7">GRF-type domain-containing protein</fullName>
    </recommendedName>
</protein>
<name>A0A6G1HWU8_9PEZI</name>
<dbReference type="GO" id="GO:0008270">
    <property type="term" value="F:zinc ion binding"/>
    <property type="evidence" value="ECO:0007669"/>
    <property type="project" value="UniProtKB-KW"/>
</dbReference>
<sequence>MEQSPQKSQGGFKGGSKGIFIDGLWLCDCQPREIARQNETKKAGPNQGRLFYVCPKPIGQQQCGFFLWVDQAKIREKAGNNTHPNLKPPPTNSAPYNTSWQPHPVANLSVRPSSTTSPAQHSTAQPGLEPQGQSSDGSAWSVGSDEEQMLADAADAAMPRRGASMGLQTPRKANAQWSGPFTTPGKRKFAQLDTPPGKNLFGSAGRAGSRQGSPSKRPIGSALGTPTARRLKEVEEGELFTDIVDSLREFEVPISNAAAEDLKKVCAKHEKQLELRRLVITAKDAKIQELEGRIKTLEAEADLAEHMRSTEDESLE</sequence>
<evidence type="ECO:0000256" key="3">
    <source>
        <dbReference type="ARBA" id="ARBA00022833"/>
    </source>
</evidence>
<evidence type="ECO:0000256" key="2">
    <source>
        <dbReference type="ARBA" id="ARBA00022771"/>
    </source>
</evidence>
<dbReference type="OrthoDB" id="430051at2759"/>
<accession>A0A6G1HWU8</accession>
<evidence type="ECO:0000256" key="4">
    <source>
        <dbReference type="PROSITE-ProRule" id="PRU01343"/>
    </source>
</evidence>
<keyword evidence="2 4" id="KW-0863">Zinc-finger</keyword>
<evidence type="ECO:0000256" key="5">
    <source>
        <dbReference type="SAM" id="Coils"/>
    </source>
</evidence>
<dbReference type="EMBL" id="ML996695">
    <property type="protein sequence ID" value="KAF2400533.1"/>
    <property type="molecule type" value="Genomic_DNA"/>
</dbReference>
<feature type="region of interest" description="Disordered" evidence="6">
    <location>
        <begin position="78"/>
        <end position="143"/>
    </location>
</feature>
<dbReference type="AlphaFoldDB" id="A0A6G1HWU8"/>
<organism evidence="8 9">
    <name type="scientific">Trichodelitschia bisporula</name>
    <dbReference type="NCBI Taxonomy" id="703511"/>
    <lineage>
        <taxon>Eukaryota</taxon>
        <taxon>Fungi</taxon>
        <taxon>Dikarya</taxon>
        <taxon>Ascomycota</taxon>
        <taxon>Pezizomycotina</taxon>
        <taxon>Dothideomycetes</taxon>
        <taxon>Dothideomycetes incertae sedis</taxon>
        <taxon>Phaeotrichales</taxon>
        <taxon>Phaeotrichaceae</taxon>
        <taxon>Trichodelitschia</taxon>
    </lineage>
</organism>
<reference evidence="8" key="1">
    <citation type="journal article" date="2020" name="Stud. Mycol.">
        <title>101 Dothideomycetes genomes: a test case for predicting lifestyles and emergence of pathogens.</title>
        <authorList>
            <person name="Haridas S."/>
            <person name="Albert R."/>
            <person name="Binder M."/>
            <person name="Bloem J."/>
            <person name="Labutti K."/>
            <person name="Salamov A."/>
            <person name="Andreopoulos B."/>
            <person name="Baker S."/>
            <person name="Barry K."/>
            <person name="Bills G."/>
            <person name="Bluhm B."/>
            <person name="Cannon C."/>
            <person name="Castanera R."/>
            <person name="Culley D."/>
            <person name="Daum C."/>
            <person name="Ezra D."/>
            <person name="Gonzalez J."/>
            <person name="Henrissat B."/>
            <person name="Kuo A."/>
            <person name="Liang C."/>
            <person name="Lipzen A."/>
            <person name="Lutzoni F."/>
            <person name="Magnuson J."/>
            <person name="Mondo S."/>
            <person name="Nolan M."/>
            <person name="Ohm R."/>
            <person name="Pangilinan J."/>
            <person name="Park H.-J."/>
            <person name="Ramirez L."/>
            <person name="Alfaro M."/>
            <person name="Sun H."/>
            <person name="Tritt A."/>
            <person name="Yoshinaga Y."/>
            <person name="Zwiers L.-H."/>
            <person name="Turgeon B."/>
            <person name="Goodwin S."/>
            <person name="Spatafora J."/>
            <person name="Crous P."/>
            <person name="Grigoriev I."/>
        </authorList>
    </citation>
    <scope>NUCLEOTIDE SEQUENCE</scope>
    <source>
        <strain evidence="8">CBS 262.69</strain>
    </source>
</reference>
<gene>
    <name evidence="8" type="ORF">EJ06DRAFT_582358</name>
</gene>